<protein>
    <submittedName>
        <fullName evidence="3">Unannotated protein</fullName>
    </submittedName>
</protein>
<evidence type="ECO:0000313" key="3">
    <source>
        <dbReference type="EMBL" id="CAB4875633.1"/>
    </source>
</evidence>
<dbReference type="InterPro" id="IPR013977">
    <property type="entry name" value="GcvT_C"/>
</dbReference>
<dbReference type="EMBL" id="CAFBLS010000103">
    <property type="protein sequence ID" value="CAB4875633.1"/>
    <property type="molecule type" value="Genomic_DNA"/>
</dbReference>
<dbReference type="Pfam" id="PF08669">
    <property type="entry name" value="GCV_T_C"/>
    <property type="match status" value="1"/>
</dbReference>
<proteinExistence type="predicted"/>
<feature type="domain" description="GCVT N-terminal" evidence="1">
    <location>
        <begin position="22"/>
        <end position="268"/>
    </location>
</feature>
<evidence type="ECO:0000259" key="1">
    <source>
        <dbReference type="Pfam" id="PF01571"/>
    </source>
</evidence>
<reference evidence="3" key="1">
    <citation type="submission" date="2020-05" db="EMBL/GenBank/DDBJ databases">
        <authorList>
            <person name="Chiriac C."/>
            <person name="Salcher M."/>
            <person name="Ghai R."/>
            <person name="Kavagutti S V."/>
        </authorList>
    </citation>
    <scope>NUCLEOTIDE SEQUENCE</scope>
</reference>
<dbReference type="GO" id="GO:0005739">
    <property type="term" value="C:mitochondrion"/>
    <property type="evidence" value="ECO:0007669"/>
    <property type="project" value="TreeGrafter"/>
</dbReference>
<dbReference type="PANTHER" id="PTHR43757:SF2">
    <property type="entry name" value="AMINOMETHYLTRANSFERASE, MITOCHONDRIAL"/>
    <property type="match status" value="1"/>
</dbReference>
<dbReference type="SUPFAM" id="SSF103025">
    <property type="entry name" value="Folate-binding domain"/>
    <property type="match status" value="1"/>
</dbReference>
<dbReference type="AlphaFoldDB" id="A0A6J7E7H5"/>
<evidence type="ECO:0000259" key="2">
    <source>
        <dbReference type="Pfam" id="PF08669"/>
    </source>
</evidence>
<name>A0A6J7E7H5_9ZZZZ</name>
<gene>
    <name evidence="3" type="ORF">UFOPK3402_00941</name>
</gene>
<feature type="domain" description="Aminomethyltransferase C-terminal" evidence="2">
    <location>
        <begin position="289"/>
        <end position="365"/>
    </location>
</feature>
<organism evidence="3">
    <name type="scientific">freshwater metagenome</name>
    <dbReference type="NCBI Taxonomy" id="449393"/>
    <lineage>
        <taxon>unclassified sequences</taxon>
        <taxon>metagenomes</taxon>
        <taxon>ecological metagenomes</taxon>
    </lineage>
</organism>
<sequence>MSRPSGLLATPFDHAYPRDIETEWIDVMGYAVPLWVSDPESEYQAFREAAGLLEYSMLYRWDIRGPRAVEIAHRVHSRNIKAMEPGEIAYGVVVDDDGLMVDDPTVTVYGPDHVLLVGGTPELGAIIGREVDSNTTVTERRTEVCVLSVQGPRSRELLQGLTDEDLSNGAFPYYTFKPHVRLAGCEVQINRIGFTAELGFEVVAPVADAPVLMAAMREAGGPLGALPCGAAALMMCRIESGMVMAEVEYDHTLTPFECRLGWSVDFDKGEFNGRDCLLAKRESATGRVMTIRIDGDPEGLDGAAIDVDGRVVGHVTMAVPSPALGGATLAMARLHRDVAQVGHALNVTTESGSRGAEVLKTPVYDPERTRVKS</sequence>
<dbReference type="Pfam" id="PF01571">
    <property type="entry name" value="GCV_T"/>
    <property type="match status" value="1"/>
</dbReference>
<dbReference type="InterPro" id="IPR027266">
    <property type="entry name" value="TrmE/GcvT-like"/>
</dbReference>
<dbReference type="Gene3D" id="3.30.1360.120">
    <property type="entry name" value="Probable tRNA modification gtpase trme, domain 1"/>
    <property type="match status" value="1"/>
</dbReference>
<dbReference type="SUPFAM" id="SSF101790">
    <property type="entry name" value="Aminomethyltransferase beta-barrel domain"/>
    <property type="match status" value="1"/>
</dbReference>
<dbReference type="InterPro" id="IPR006222">
    <property type="entry name" value="GCVT_N"/>
</dbReference>
<dbReference type="PANTHER" id="PTHR43757">
    <property type="entry name" value="AMINOMETHYLTRANSFERASE"/>
    <property type="match status" value="1"/>
</dbReference>
<dbReference type="PIRSF" id="PIRSF006487">
    <property type="entry name" value="GcvT"/>
    <property type="match status" value="1"/>
</dbReference>
<dbReference type="InterPro" id="IPR029043">
    <property type="entry name" value="GcvT/YgfZ_C"/>
</dbReference>
<accession>A0A6J7E7H5</accession>
<dbReference type="InterPro" id="IPR028896">
    <property type="entry name" value="GcvT/YgfZ/DmdA"/>
</dbReference>